<evidence type="ECO:0000313" key="2">
    <source>
        <dbReference type="Proteomes" id="UP000318995"/>
    </source>
</evidence>
<evidence type="ECO:0008006" key="3">
    <source>
        <dbReference type="Google" id="ProtNLM"/>
    </source>
</evidence>
<gene>
    <name evidence="1" type="ORF">Pla111_14530</name>
</gene>
<reference evidence="1 2" key="1">
    <citation type="submission" date="2019-02" db="EMBL/GenBank/DDBJ databases">
        <title>Deep-cultivation of Planctomycetes and their phenomic and genomic characterization uncovers novel biology.</title>
        <authorList>
            <person name="Wiegand S."/>
            <person name="Jogler M."/>
            <person name="Boedeker C."/>
            <person name="Pinto D."/>
            <person name="Vollmers J."/>
            <person name="Rivas-Marin E."/>
            <person name="Kohn T."/>
            <person name="Peeters S.H."/>
            <person name="Heuer A."/>
            <person name="Rast P."/>
            <person name="Oberbeckmann S."/>
            <person name="Bunk B."/>
            <person name="Jeske O."/>
            <person name="Meyerdierks A."/>
            <person name="Storesund J.E."/>
            <person name="Kallscheuer N."/>
            <person name="Luecker S."/>
            <person name="Lage O.M."/>
            <person name="Pohl T."/>
            <person name="Merkel B.J."/>
            <person name="Hornburger P."/>
            <person name="Mueller R.-W."/>
            <person name="Bruemmer F."/>
            <person name="Labrenz M."/>
            <person name="Spormann A.M."/>
            <person name="Op Den Camp H."/>
            <person name="Overmann J."/>
            <person name="Amann R."/>
            <person name="Jetten M.S.M."/>
            <person name="Mascher T."/>
            <person name="Medema M.H."/>
            <person name="Devos D.P."/>
            <person name="Kaster A.-K."/>
            <person name="Ovreas L."/>
            <person name="Rohde M."/>
            <person name="Galperin M.Y."/>
            <person name="Jogler C."/>
        </authorList>
    </citation>
    <scope>NUCLEOTIDE SEQUENCE [LARGE SCALE GENOMIC DNA]</scope>
    <source>
        <strain evidence="1 2">Pla111</strain>
    </source>
</reference>
<accession>A0A5C5WAA2</accession>
<dbReference type="EMBL" id="SJPH01000002">
    <property type="protein sequence ID" value="TWT47828.1"/>
    <property type="molecule type" value="Genomic_DNA"/>
</dbReference>
<evidence type="ECO:0000313" key="1">
    <source>
        <dbReference type="EMBL" id="TWT47828.1"/>
    </source>
</evidence>
<name>A0A5C5WAA2_9BACT</name>
<protein>
    <recommendedName>
        <fullName evidence="3">DUF2971 domain-containing protein</fullName>
    </recommendedName>
</protein>
<keyword evidence="2" id="KW-1185">Reference proteome</keyword>
<comment type="caution">
    <text evidence="1">The sequence shown here is derived from an EMBL/GenBank/DDBJ whole genome shotgun (WGS) entry which is preliminary data.</text>
</comment>
<dbReference type="AlphaFoldDB" id="A0A5C5WAA2"/>
<dbReference type="Proteomes" id="UP000318995">
    <property type="component" value="Unassembled WGS sequence"/>
</dbReference>
<proteinExistence type="predicted"/>
<sequence>MELIKFRSLGDCNSLLRAKDIIGKNLFWCSRIWEMNDPMEGVYKCYPNSNAISKLYNAKKKRFICSCSDTAALSTPSMWGYYANGFRGIALKFTSNSRQLNKIQYCDELPTIEYWPAVENLIHAL</sequence>
<organism evidence="1 2">
    <name type="scientific">Botrimarina hoheduenensis</name>
    <dbReference type="NCBI Taxonomy" id="2528000"/>
    <lineage>
        <taxon>Bacteria</taxon>
        <taxon>Pseudomonadati</taxon>
        <taxon>Planctomycetota</taxon>
        <taxon>Planctomycetia</taxon>
        <taxon>Pirellulales</taxon>
        <taxon>Lacipirellulaceae</taxon>
        <taxon>Botrimarina</taxon>
    </lineage>
</organism>